<feature type="transmembrane region" description="Helical" evidence="1">
    <location>
        <begin position="12"/>
        <end position="29"/>
    </location>
</feature>
<protein>
    <recommendedName>
        <fullName evidence="2">Nucleotide-diphospho-sugar transferase domain-containing protein</fullName>
    </recommendedName>
</protein>
<keyword evidence="1" id="KW-1133">Transmembrane helix</keyword>
<comment type="caution">
    <text evidence="3">The sequence shown here is derived from an EMBL/GenBank/DDBJ whole genome shotgun (WGS) entry which is preliminary data.</text>
</comment>
<dbReference type="EMBL" id="JASCZI010121888">
    <property type="protein sequence ID" value="MED6163218.1"/>
    <property type="molecule type" value="Genomic_DNA"/>
</dbReference>
<dbReference type="PANTHER" id="PTHR46038:SF37">
    <property type="entry name" value="GLYCOSYLTRANSFERASE"/>
    <property type="match status" value="1"/>
</dbReference>
<dbReference type="InterPro" id="IPR005069">
    <property type="entry name" value="Nucl-diP-sugar_transferase"/>
</dbReference>
<keyword evidence="1" id="KW-0812">Transmembrane</keyword>
<accession>A0ABU6UUC8</accession>
<keyword evidence="1" id="KW-0472">Membrane</keyword>
<proteinExistence type="predicted"/>
<evidence type="ECO:0000313" key="4">
    <source>
        <dbReference type="Proteomes" id="UP001341840"/>
    </source>
</evidence>
<feature type="domain" description="Nucleotide-diphospho-sugar transferase" evidence="2">
    <location>
        <begin position="101"/>
        <end position="301"/>
    </location>
</feature>
<reference evidence="3 4" key="1">
    <citation type="journal article" date="2023" name="Plants (Basel)">
        <title>Bridging the Gap: Combining Genomics and Transcriptomics Approaches to Understand Stylosanthes scabra, an Orphan Legume from the Brazilian Caatinga.</title>
        <authorList>
            <person name="Ferreira-Neto J.R.C."/>
            <person name="da Silva M.D."/>
            <person name="Binneck E."/>
            <person name="de Melo N.F."/>
            <person name="da Silva R.H."/>
            <person name="de Melo A.L.T.M."/>
            <person name="Pandolfi V."/>
            <person name="Bustamante F.O."/>
            <person name="Brasileiro-Vidal A.C."/>
            <person name="Benko-Iseppon A.M."/>
        </authorList>
    </citation>
    <scope>NUCLEOTIDE SEQUENCE [LARGE SCALE GENOMIC DNA]</scope>
    <source>
        <tissue evidence="3">Leaves</tissue>
    </source>
</reference>
<evidence type="ECO:0000259" key="2">
    <source>
        <dbReference type="Pfam" id="PF03407"/>
    </source>
</evidence>
<dbReference type="PANTHER" id="PTHR46038">
    <property type="entry name" value="EXPRESSED PROTEIN-RELATED"/>
    <property type="match status" value="1"/>
</dbReference>
<dbReference type="Proteomes" id="UP001341840">
    <property type="component" value="Unassembled WGS sequence"/>
</dbReference>
<organism evidence="3 4">
    <name type="scientific">Stylosanthes scabra</name>
    <dbReference type="NCBI Taxonomy" id="79078"/>
    <lineage>
        <taxon>Eukaryota</taxon>
        <taxon>Viridiplantae</taxon>
        <taxon>Streptophyta</taxon>
        <taxon>Embryophyta</taxon>
        <taxon>Tracheophyta</taxon>
        <taxon>Spermatophyta</taxon>
        <taxon>Magnoliopsida</taxon>
        <taxon>eudicotyledons</taxon>
        <taxon>Gunneridae</taxon>
        <taxon>Pentapetalae</taxon>
        <taxon>rosids</taxon>
        <taxon>fabids</taxon>
        <taxon>Fabales</taxon>
        <taxon>Fabaceae</taxon>
        <taxon>Papilionoideae</taxon>
        <taxon>50 kb inversion clade</taxon>
        <taxon>dalbergioids sensu lato</taxon>
        <taxon>Dalbergieae</taxon>
        <taxon>Pterocarpus clade</taxon>
        <taxon>Stylosanthes</taxon>
    </lineage>
</organism>
<evidence type="ECO:0000313" key="3">
    <source>
        <dbReference type="EMBL" id="MED6163218.1"/>
    </source>
</evidence>
<name>A0ABU6UUC8_9FABA</name>
<dbReference type="Pfam" id="PF03407">
    <property type="entry name" value="Nucleotid_trans"/>
    <property type="match status" value="1"/>
</dbReference>
<evidence type="ECO:0000256" key="1">
    <source>
        <dbReference type="SAM" id="Phobius"/>
    </source>
</evidence>
<dbReference type="InterPro" id="IPR044821">
    <property type="entry name" value="At1g28695/At4g15970-like"/>
</dbReference>
<sequence length="335" mass="38563">MRGLAFRNSLHLPLAAFLILLLCFLLYHYNGRPLQQTYTTVVPNSPSSLRRQELVQVLKKVAMSDRTIILTMVDESWASPGSVLDIFLESFKYGEDTQMFLNHLLVIAMDTKAYQHCISLHHHCIHPNTFANYFATKTQSTTSPDHSSFSWRRNNVLLEMLGLGYNTIFTEADVLWLRNPLSHFDPIHELSISCDSSDNGQTGHYFHDGGLFFLKANAIAFEFLKYWKLFKVLYPKSLDRSSLCATITQNQDVVEAYGFRVNHIKETYFGGFCQQTKNTLREAYTIHANCCDDLTSKVQDLRSVLDDWIQFRKNVSGTDKMIMRRPGKCLGWKFT</sequence>
<gene>
    <name evidence="3" type="ORF">PIB30_077871</name>
</gene>
<keyword evidence="4" id="KW-1185">Reference proteome</keyword>